<dbReference type="InterPro" id="IPR051335">
    <property type="entry name" value="Alanyl-tRNA_Editing_Enzymes"/>
</dbReference>
<keyword evidence="2" id="KW-0862">Zinc</keyword>
<dbReference type="SUPFAM" id="SSF55186">
    <property type="entry name" value="ThrRS/AlaRS common domain"/>
    <property type="match status" value="1"/>
</dbReference>
<dbReference type="Proteomes" id="UP000827549">
    <property type="component" value="Chromosome 6"/>
</dbReference>
<dbReference type="RefSeq" id="XP_062630686.1">
    <property type="nucleotide sequence ID" value="XM_062774702.1"/>
</dbReference>
<dbReference type="PANTHER" id="PTHR43462:SF1">
    <property type="entry name" value="ALANYL-TRNA EDITING PROTEIN AARSD1"/>
    <property type="match status" value="1"/>
</dbReference>
<gene>
    <name evidence="4" type="primary">aarsd1</name>
    <name evidence="4" type="ORF">LOC62_06G008177</name>
</gene>
<dbReference type="InterPro" id="IPR018163">
    <property type="entry name" value="Thr/Ala-tRNA-synth_IIc_edit"/>
</dbReference>
<keyword evidence="1" id="KW-0479">Metal-binding</keyword>
<dbReference type="GO" id="GO:0002196">
    <property type="term" value="F:Ser-tRNA(Ala) deacylase activity"/>
    <property type="evidence" value="ECO:0007669"/>
    <property type="project" value="TreeGrafter"/>
</dbReference>
<evidence type="ECO:0000256" key="2">
    <source>
        <dbReference type="ARBA" id="ARBA00022833"/>
    </source>
</evidence>
<keyword evidence="5" id="KW-1185">Reference proteome</keyword>
<dbReference type="Gene3D" id="2.40.30.130">
    <property type="match status" value="1"/>
</dbReference>
<feature type="region of interest" description="Disordered" evidence="3">
    <location>
        <begin position="63"/>
        <end position="94"/>
    </location>
</feature>
<dbReference type="Gene3D" id="3.30.980.10">
    <property type="entry name" value="Threonyl-trna Synthetase, Chain A, domain 2"/>
    <property type="match status" value="1"/>
</dbReference>
<dbReference type="SUPFAM" id="SSF50447">
    <property type="entry name" value="Translation proteins"/>
    <property type="match status" value="1"/>
</dbReference>
<dbReference type="PANTHER" id="PTHR43462">
    <property type="entry name" value="ALANYL-TRNA EDITING PROTEIN"/>
    <property type="match status" value="1"/>
</dbReference>
<evidence type="ECO:0000313" key="5">
    <source>
        <dbReference type="Proteomes" id="UP000827549"/>
    </source>
</evidence>
<evidence type="ECO:0000313" key="4">
    <source>
        <dbReference type="EMBL" id="WOO84660.1"/>
    </source>
</evidence>
<reference evidence="4" key="1">
    <citation type="submission" date="2023-10" db="EMBL/GenBank/DDBJ databases">
        <authorList>
            <person name="Noh H."/>
        </authorList>
    </citation>
    <scope>NUCLEOTIDE SEQUENCE</scope>
    <source>
        <strain evidence="4">DUCC4014</strain>
    </source>
</reference>
<sequence>MTYDLPPALPATATPADYSRIHFDPSEVPAKRIVGLLACQRDPLLRSLTSRVVVTRPACDAPLAQKGRDRKKKGSSEASSAATSAAPSGAATPTGKLWEVELEDTVIFPEGGGQPWDTGVLRVHDANGGEHEFAVEACIRRGLDAVHRVRVPDGSAIDFAQLAGAAATAEVHWDRRLDHMVTHTAQHLLSAVLDAKGLPTLSWGMGQYPSIDAPYVELPRGLTWAEAQAAEEECNAHIRAGLKVWIDVTMQGVAETDEERKAEVEREFRAIPKDYTGGVIRHCNITGVDRNACCGTQCPDLTHISFLHVLPPSSPHAATTPSSTTPTRLYFVAGTRAIGHLQHASRELSRAGQAVNVGRNDLFERISKIEANRFEQAEAGKAMKGELARMVGDAAAAQTQPVVHVHRSEKATHDFDFLGSVAASFVDARPSDTIVLTSAVSPPALLLVQSKDNDRAKAAFDALKAALAGDDKARVKGGGARGRYMAKVEGKWGKAEAEAVARVLEELKA</sequence>
<name>A0AAF1BNR1_9TREE</name>
<evidence type="ECO:0000256" key="1">
    <source>
        <dbReference type="ARBA" id="ARBA00022723"/>
    </source>
</evidence>
<feature type="compositionally biased region" description="Low complexity" evidence="3">
    <location>
        <begin position="76"/>
        <end position="94"/>
    </location>
</feature>
<dbReference type="AlphaFoldDB" id="A0AAF1BNR1"/>
<evidence type="ECO:0000256" key="3">
    <source>
        <dbReference type="SAM" id="MobiDB-lite"/>
    </source>
</evidence>
<dbReference type="InterPro" id="IPR009000">
    <property type="entry name" value="Transl_B-barrel_sf"/>
</dbReference>
<dbReference type="GeneID" id="87811344"/>
<dbReference type="EMBL" id="CP086719">
    <property type="protein sequence ID" value="WOO84660.1"/>
    <property type="molecule type" value="Genomic_DNA"/>
</dbReference>
<dbReference type="GO" id="GO:0000166">
    <property type="term" value="F:nucleotide binding"/>
    <property type="evidence" value="ECO:0007669"/>
    <property type="project" value="InterPro"/>
</dbReference>
<organism evidence="4 5">
    <name type="scientific">Vanrija pseudolonga</name>
    <dbReference type="NCBI Taxonomy" id="143232"/>
    <lineage>
        <taxon>Eukaryota</taxon>
        <taxon>Fungi</taxon>
        <taxon>Dikarya</taxon>
        <taxon>Basidiomycota</taxon>
        <taxon>Agaricomycotina</taxon>
        <taxon>Tremellomycetes</taxon>
        <taxon>Trichosporonales</taxon>
        <taxon>Trichosporonaceae</taxon>
        <taxon>Vanrija</taxon>
    </lineage>
</organism>
<protein>
    <submittedName>
        <fullName evidence="4">Alanyl-tRNA editing protein Aarsd1</fullName>
    </submittedName>
</protein>
<dbReference type="GO" id="GO:0046872">
    <property type="term" value="F:metal ion binding"/>
    <property type="evidence" value="ECO:0007669"/>
    <property type="project" value="UniProtKB-KW"/>
</dbReference>
<accession>A0AAF1BNR1</accession>
<proteinExistence type="predicted"/>